<evidence type="ECO:0000259" key="3">
    <source>
        <dbReference type="SMART" id="SM00922"/>
    </source>
</evidence>
<dbReference type="SMART" id="SM00922">
    <property type="entry name" value="MR_MLE"/>
    <property type="match status" value="1"/>
</dbReference>
<dbReference type="SFLD" id="SFLDS00001">
    <property type="entry name" value="Enolase"/>
    <property type="match status" value="1"/>
</dbReference>
<keyword evidence="2" id="KW-0479">Metal-binding</keyword>
<dbReference type="InterPro" id="IPR029017">
    <property type="entry name" value="Enolase-like_N"/>
</dbReference>
<dbReference type="STRING" id="1186196.SAMN04489841_3792"/>
<dbReference type="SUPFAM" id="SSF51604">
    <property type="entry name" value="Enolase C-terminal domain-like"/>
    <property type="match status" value="1"/>
</dbReference>
<dbReference type="GO" id="GO:0046872">
    <property type="term" value="F:metal ion binding"/>
    <property type="evidence" value="ECO:0007669"/>
    <property type="project" value="UniProtKB-KW"/>
</dbReference>
<dbReference type="Gene3D" id="3.30.390.10">
    <property type="entry name" value="Enolase-like, N-terminal domain"/>
    <property type="match status" value="1"/>
</dbReference>
<protein>
    <submittedName>
        <fullName evidence="4">L-alanine-DL-glutamate epimerase</fullName>
    </submittedName>
</protein>
<sequence>MITITEIEAIPVRLDIRPLSEPLGIAPYVTTYTEFYDMERVLIRLDTDSDITGWGEMRSTLSTDSTKAIIETDIADKLIDEPVSAVESLPERFDSFQYFDIDPFLGGVEMAMWDAWGQYLEQPLYNLLGGKVRETVDVSFCLGVLEPAESREHARTALEHGFDVLKTKAGRDWRQDVKRIVAMHDEVDGQLEFRLDPNEGWTTEEAVRVAASLEDEGIYLQYLEQPLRIDNFGSFKRLRERLRTPIAANEDMYFRHNLLELVKRDAIDAGVIDMVPAGGLQAAKRLASIADDAGISLSHHCAFDLGIKSAALAHLVATTPAINLPPDSVYYAWDEHIIEEPFDLSDGTLPIPEAPGLGITVDESNVEKYRIDR</sequence>
<dbReference type="Proteomes" id="UP000199114">
    <property type="component" value="Unassembled WGS sequence"/>
</dbReference>
<dbReference type="Pfam" id="PF02746">
    <property type="entry name" value="MR_MLE_N"/>
    <property type="match status" value="1"/>
</dbReference>
<organism evidence="4 5">
    <name type="scientific">Natrinema salaciae</name>
    <dbReference type="NCBI Taxonomy" id="1186196"/>
    <lineage>
        <taxon>Archaea</taxon>
        <taxon>Methanobacteriati</taxon>
        <taxon>Methanobacteriota</taxon>
        <taxon>Stenosarchaea group</taxon>
        <taxon>Halobacteria</taxon>
        <taxon>Halobacteriales</taxon>
        <taxon>Natrialbaceae</taxon>
        <taxon>Natrinema</taxon>
    </lineage>
</organism>
<dbReference type="InterPro" id="IPR036849">
    <property type="entry name" value="Enolase-like_C_sf"/>
</dbReference>
<dbReference type="OrthoDB" id="42605at2157"/>
<evidence type="ECO:0000313" key="5">
    <source>
        <dbReference type="Proteomes" id="UP000199114"/>
    </source>
</evidence>
<keyword evidence="5" id="KW-1185">Reference proteome</keyword>
<dbReference type="EMBL" id="FOFD01000005">
    <property type="protein sequence ID" value="SER40973.1"/>
    <property type="molecule type" value="Genomic_DNA"/>
</dbReference>
<proteinExistence type="inferred from homology"/>
<evidence type="ECO:0000313" key="4">
    <source>
        <dbReference type="EMBL" id="SER40973.1"/>
    </source>
</evidence>
<gene>
    <name evidence="4" type="ORF">SAMN04489841_3792</name>
</gene>
<name>A0A1H9P062_9EURY</name>
<dbReference type="SUPFAM" id="SSF54826">
    <property type="entry name" value="Enolase N-terminal domain-like"/>
    <property type="match status" value="1"/>
</dbReference>
<dbReference type="InterPro" id="IPR013341">
    <property type="entry name" value="Mandelate_racemase_N_dom"/>
</dbReference>
<dbReference type="InterPro" id="IPR013342">
    <property type="entry name" value="Mandelate_racemase_C"/>
</dbReference>
<dbReference type="AlphaFoldDB" id="A0A1H9P062"/>
<dbReference type="CDD" id="cd03316">
    <property type="entry name" value="MR_like"/>
    <property type="match status" value="1"/>
</dbReference>
<accession>A0A1H9P062</accession>
<feature type="domain" description="Mandelate racemase/muconate lactonizing enzyme C-terminal" evidence="3">
    <location>
        <begin position="147"/>
        <end position="245"/>
    </location>
</feature>
<dbReference type="PANTHER" id="PTHR48080:SF3">
    <property type="entry name" value="ENOLASE SUPERFAMILY MEMBER DDB_G0284701"/>
    <property type="match status" value="1"/>
</dbReference>
<evidence type="ECO:0000256" key="1">
    <source>
        <dbReference type="ARBA" id="ARBA00008031"/>
    </source>
</evidence>
<evidence type="ECO:0000256" key="2">
    <source>
        <dbReference type="ARBA" id="ARBA00022723"/>
    </source>
</evidence>
<dbReference type="PANTHER" id="PTHR48080">
    <property type="entry name" value="D-GALACTONATE DEHYDRATASE-RELATED"/>
    <property type="match status" value="1"/>
</dbReference>
<reference evidence="5" key="1">
    <citation type="submission" date="2016-10" db="EMBL/GenBank/DDBJ databases">
        <authorList>
            <person name="Varghese N."/>
            <person name="Submissions S."/>
        </authorList>
    </citation>
    <scope>NUCLEOTIDE SEQUENCE [LARGE SCALE GENOMIC DNA]</scope>
    <source>
        <strain evidence="5">DSM 25055</strain>
    </source>
</reference>
<dbReference type="InterPro" id="IPR029065">
    <property type="entry name" value="Enolase_C-like"/>
</dbReference>
<dbReference type="Gene3D" id="3.20.20.120">
    <property type="entry name" value="Enolase-like C-terminal domain"/>
    <property type="match status" value="1"/>
</dbReference>
<dbReference type="InterPro" id="IPR034593">
    <property type="entry name" value="DgoD-like"/>
</dbReference>
<dbReference type="RefSeq" id="WP_217643705.1">
    <property type="nucleotide sequence ID" value="NZ_FOFD01000005.1"/>
</dbReference>
<dbReference type="Pfam" id="PF13378">
    <property type="entry name" value="MR_MLE_C"/>
    <property type="match status" value="1"/>
</dbReference>
<comment type="similarity">
    <text evidence="1">Belongs to the mandelate racemase/muconate lactonizing enzyme family.</text>
</comment>